<sequence length="168" mass="18020">MKKYSVIILALTTALIGCETHTGAPSSLNQSTNAALATPVENEAIEQIFSNYLKKTSSPTQSTKMTPQTKQDEASMISQQSSDYAMGIVNAIQFTDASLYPGKRCSLKIDLSPEGAVLGVKTISGDLALCNAATHAVKTAKLPKFPSAAVYENFKSFAMDFNFVNIKK</sequence>
<evidence type="ECO:0000313" key="1">
    <source>
        <dbReference type="EMBL" id="MBF6635291.1"/>
    </source>
</evidence>
<protein>
    <submittedName>
        <fullName evidence="1">Cell envelope integrity protein TolA</fullName>
    </submittedName>
</protein>
<dbReference type="GO" id="GO:0016020">
    <property type="term" value="C:membrane"/>
    <property type="evidence" value="ECO:0007669"/>
    <property type="project" value="InterPro"/>
</dbReference>
<dbReference type="SUPFAM" id="SSF74653">
    <property type="entry name" value="TolA/TonB C-terminal domain"/>
    <property type="match status" value="1"/>
</dbReference>
<dbReference type="Pfam" id="PF06519">
    <property type="entry name" value="TolA"/>
    <property type="match status" value="1"/>
</dbReference>
<dbReference type="Proteomes" id="UP000705283">
    <property type="component" value="Unassembled WGS sequence"/>
</dbReference>
<dbReference type="RefSeq" id="WP_194977368.1">
    <property type="nucleotide sequence ID" value="NZ_JADMKS010000001.1"/>
</dbReference>
<dbReference type="Gene3D" id="3.30.1150.10">
    <property type="match status" value="1"/>
</dbReference>
<reference evidence="1" key="2">
    <citation type="submission" date="2022-09" db="EMBL/GenBank/DDBJ databases">
        <title>Rouxiella aceris sp. nov., isolated from tree sap and emended description of the genus Rhouxiella.</title>
        <authorList>
            <person name="Kim I.S."/>
        </authorList>
    </citation>
    <scope>NUCLEOTIDE SEQUENCE</scope>
    <source>
        <strain evidence="1">SAP-2</strain>
    </source>
</reference>
<dbReference type="GO" id="GO:0019534">
    <property type="term" value="F:toxin transmembrane transporter activity"/>
    <property type="evidence" value="ECO:0007669"/>
    <property type="project" value="InterPro"/>
</dbReference>
<accession>A0AA40WY51</accession>
<dbReference type="PROSITE" id="PS51257">
    <property type="entry name" value="PROKAR_LIPOPROTEIN"/>
    <property type="match status" value="1"/>
</dbReference>
<gene>
    <name evidence="1" type="primary">tolA</name>
    <name evidence="1" type="ORF">ITX54_01220</name>
</gene>
<proteinExistence type="predicted"/>
<dbReference type="NCBIfam" id="TIGR02794">
    <property type="entry name" value="tolA_full"/>
    <property type="match status" value="1"/>
</dbReference>
<comment type="caution">
    <text evidence="1">The sequence shown here is derived from an EMBL/GenBank/DDBJ whole genome shotgun (WGS) entry which is preliminary data.</text>
</comment>
<dbReference type="EMBL" id="JADMKS010000001">
    <property type="protein sequence ID" value="MBF6635291.1"/>
    <property type="molecule type" value="Genomic_DNA"/>
</dbReference>
<name>A0AA40WY51_9GAMM</name>
<dbReference type="InterPro" id="IPR014161">
    <property type="entry name" value="Tol-Pal_TolA"/>
</dbReference>
<organism evidence="1 2">
    <name type="scientific">Rouxiella silvae</name>
    <dbReference type="NCBI Taxonomy" id="1646373"/>
    <lineage>
        <taxon>Bacteria</taxon>
        <taxon>Pseudomonadati</taxon>
        <taxon>Pseudomonadota</taxon>
        <taxon>Gammaproteobacteria</taxon>
        <taxon>Enterobacterales</taxon>
        <taxon>Yersiniaceae</taxon>
        <taxon>Rouxiella</taxon>
    </lineage>
</organism>
<dbReference type="GO" id="GO:0043213">
    <property type="term" value="P:bacteriocin transport"/>
    <property type="evidence" value="ECO:0007669"/>
    <property type="project" value="InterPro"/>
</dbReference>
<evidence type="ECO:0000313" key="2">
    <source>
        <dbReference type="Proteomes" id="UP000705283"/>
    </source>
</evidence>
<reference evidence="1" key="1">
    <citation type="submission" date="2020-11" db="EMBL/GenBank/DDBJ databases">
        <authorList>
            <person name="Lee S.D."/>
        </authorList>
    </citation>
    <scope>NUCLEOTIDE SEQUENCE</scope>
    <source>
        <strain evidence="1">SAP-2</strain>
    </source>
</reference>
<dbReference type="AlphaFoldDB" id="A0AA40WY51"/>